<organism evidence="9 10">
    <name type="scientific">Candidatus Thermoflexus japonica</name>
    <dbReference type="NCBI Taxonomy" id="2035417"/>
    <lineage>
        <taxon>Bacteria</taxon>
        <taxon>Bacillati</taxon>
        <taxon>Chloroflexota</taxon>
        <taxon>Thermoflexia</taxon>
        <taxon>Thermoflexales</taxon>
        <taxon>Thermoflexaceae</taxon>
        <taxon>Thermoflexus</taxon>
    </lineage>
</organism>
<name>A0A2H5Y3V2_9CHLR</name>
<gene>
    <name evidence="9" type="primary">ribX_1</name>
    <name evidence="9" type="ORF">HRbin22_00358</name>
</gene>
<feature type="transmembrane region" description="Helical" evidence="7">
    <location>
        <begin position="237"/>
        <end position="257"/>
    </location>
</feature>
<protein>
    <submittedName>
        <fullName evidence="9">Riboflavin transport system permease protein RibX</fullName>
    </submittedName>
</protein>
<accession>A0A2H5Y3V2</accession>
<evidence type="ECO:0000256" key="5">
    <source>
        <dbReference type="ARBA" id="ARBA00022989"/>
    </source>
</evidence>
<comment type="similarity">
    <text evidence="7">Belongs to the binding-protein-dependent transport system permease family.</text>
</comment>
<dbReference type="PANTHER" id="PTHR30151">
    <property type="entry name" value="ALKANE SULFONATE ABC TRANSPORTER-RELATED, MEMBRANE SUBUNIT"/>
    <property type="match status" value="1"/>
</dbReference>
<keyword evidence="3" id="KW-1003">Cell membrane</keyword>
<evidence type="ECO:0000256" key="6">
    <source>
        <dbReference type="ARBA" id="ARBA00023136"/>
    </source>
</evidence>
<feature type="transmembrane region" description="Helical" evidence="7">
    <location>
        <begin position="141"/>
        <end position="163"/>
    </location>
</feature>
<dbReference type="EMBL" id="BEHY01000004">
    <property type="protein sequence ID" value="GBD08125.1"/>
    <property type="molecule type" value="Genomic_DNA"/>
</dbReference>
<dbReference type="Pfam" id="PF00528">
    <property type="entry name" value="BPD_transp_1"/>
    <property type="match status" value="1"/>
</dbReference>
<dbReference type="AlphaFoldDB" id="A0A2H5Y3V2"/>
<dbReference type="GO" id="GO:0005886">
    <property type="term" value="C:plasma membrane"/>
    <property type="evidence" value="ECO:0007669"/>
    <property type="project" value="UniProtKB-SubCell"/>
</dbReference>
<keyword evidence="6 7" id="KW-0472">Membrane</keyword>
<evidence type="ECO:0000313" key="9">
    <source>
        <dbReference type="EMBL" id="GBD08125.1"/>
    </source>
</evidence>
<evidence type="ECO:0000256" key="3">
    <source>
        <dbReference type="ARBA" id="ARBA00022475"/>
    </source>
</evidence>
<dbReference type="InterPro" id="IPR000515">
    <property type="entry name" value="MetI-like"/>
</dbReference>
<feature type="domain" description="ABC transmembrane type-1" evidence="8">
    <location>
        <begin position="71"/>
        <end position="255"/>
    </location>
</feature>
<proteinExistence type="inferred from homology"/>
<feature type="transmembrane region" description="Helical" evidence="7">
    <location>
        <begin position="193"/>
        <end position="217"/>
    </location>
</feature>
<feature type="transmembrane region" description="Helical" evidence="7">
    <location>
        <begin position="82"/>
        <end position="103"/>
    </location>
</feature>
<dbReference type="InterPro" id="IPR035906">
    <property type="entry name" value="MetI-like_sf"/>
</dbReference>
<dbReference type="Proteomes" id="UP000236642">
    <property type="component" value="Unassembled WGS sequence"/>
</dbReference>
<evidence type="ECO:0000256" key="4">
    <source>
        <dbReference type="ARBA" id="ARBA00022692"/>
    </source>
</evidence>
<dbReference type="CDD" id="cd06261">
    <property type="entry name" value="TM_PBP2"/>
    <property type="match status" value="1"/>
</dbReference>
<sequence>MSSRALLQASGHLIVRTARPARRWLRIAPPFTLPAALLAWELTVHILRVPVYLVPPPSRILAILWAERGLYLQAAMVTLGEAIAGLSLGMGIALGLAVAATFYPPLERAVMPLVLLLKAIPLVAIAPILTLWFGFGPMPKVLMTALLTFYPALVSWMIGLQAVDPAALELMRAWNASDWEILRHLRWPSAWPYTFTALKTAIPLAFIGAVVAEWTGASGGLGRAMWLAQTNLDMPRLFAAAFLLAAMSLTGYGLAAWGERRVAWWRS</sequence>
<keyword evidence="2 7" id="KW-0813">Transport</keyword>
<keyword evidence="5 7" id="KW-1133">Transmembrane helix</keyword>
<evidence type="ECO:0000256" key="2">
    <source>
        <dbReference type="ARBA" id="ARBA00022448"/>
    </source>
</evidence>
<evidence type="ECO:0000313" key="10">
    <source>
        <dbReference type="Proteomes" id="UP000236642"/>
    </source>
</evidence>
<comment type="subcellular location">
    <subcellularLocation>
        <location evidence="1 7">Cell membrane</location>
        <topology evidence="1 7">Multi-pass membrane protein</topology>
    </subcellularLocation>
</comment>
<dbReference type="GO" id="GO:0055085">
    <property type="term" value="P:transmembrane transport"/>
    <property type="evidence" value="ECO:0007669"/>
    <property type="project" value="InterPro"/>
</dbReference>
<dbReference type="SUPFAM" id="SSF161098">
    <property type="entry name" value="MetI-like"/>
    <property type="match status" value="1"/>
</dbReference>
<reference evidence="10" key="1">
    <citation type="submission" date="2017-09" db="EMBL/GenBank/DDBJ databases">
        <title>Metaegenomics of thermophilic ammonia-oxidizing enrichment culture.</title>
        <authorList>
            <person name="Kato S."/>
            <person name="Suzuki K."/>
        </authorList>
    </citation>
    <scope>NUCLEOTIDE SEQUENCE [LARGE SCALE GENOMIC DNA]</scope>
</reference>
<dbReference type="PROSITE" id="PS50928">
    <property type="entry name" value="ABC_TM1"/>
    <property type="match status" value="1"/>
</dbReference>
<keyword evidence="4 7" id="KW-0812">Transmembrane</keyword>
<dbReference type="Gene3D" id="1.10.3720.10">
    <property type="entry name" value="MetI-like"/>
    <property type="match status" value="1"/>
</dbReference>
<evidence type="ECO:0000259" key="8">
    <source>
        <dbReference type="PROSITE" id="PS50928"/>
    </source>
</evidence>
<dbReference type="PANTHER" id="PTHR30151:SF20">
    <property type="entry name" value="ABC TRANSPORTER PERMEASE PROTEIN HI_0355-RELATED"/>
    <property type="match status" value="1"/>
</dbReference>
<evidence type="ECO:0000256" key="1">
    <source>
        <dbReference type="ARBA" id="ARBA00004651"/>
    </source>
</evidence>
<feature type="transmembrane region" description="Helical" evidence="7">
    <location>
        <begin position="115"/>
        <end position="135"/>
    </location>
</feature>
<evidence type="ECO:0000256" key="7">
    <source>
        <dbReference type="RuleBase" id="RU363032"/>
    </source>
</evidence>
<comment type="caution">
    <text evidence="9">The sequence shown here is derived from an EMBL/GenBank/DDBJ whole genome shotgun (WGS) entry which is preliminary data.</text>
</comment>